<reference evidence="1" key="1">
    <citation type="submission" date="2023-10" db="EMBL/GenBank/DDBJ databases">
        <authorList>
            <person name="Chen Y."/>
            <person name="Shah S."/>
            <person name="Dougan E. K."/>
            <person name="Thang M."/>
            <person name="Chan C."/>
        </authorList>
    </citation>
    <scope>NUCLEOTIDE SEQUENCE [LARGE SCALE GENOMIC DNA]</scope>
</reference>
<gene>
    <name evidence="1" type="ORF">PCOR1329_LOCUS34120</name>
</gene>
<comment type="caution">
    <text evidence="1">The sequence shown here is derived from an EMBL/GenBank/DDBJ whole genome shotgun (WGS) entry which is preliminary data.</text>
</comment>
<sequence length="108" mass="12557">MPSARRARLAEASRIGRRIARSHISRLGDHIVPQRMLALYTLHTERFCWWAFGAPALPRRVDHVDVGDLLTEYIEMRWHEGDSKSYVAYLLAGVQHFMPRLRRHIPAA</sequence>
<dbReference type="EMBL" id="CAUYUJ010014197">
    <property type="protein sequence ID" value="CAK0838092.1"/>
    <property type="molecule type" value="Genomic_DNA"/>
</dbReference>
<dbReference type="Proteomes" id="UP001189429">
    <property type="component" value="Unassembled WGS sequence"/>
</dbReference>
<keyword evidence="2" id="KW-1185">Reference proteome</keyword>
<evidence type="ECO:0000313" key="1">
    <source>
        <dbReference type="EMBL" id="CAK0838092.1"/>
    </source>
</evidence>
<protein>
    <submittedName>
        <fullName evidence="1">Uncharacterized protein</fullName>
    </submittedName>
</protein>
<organism evidence="1 2">
    <name type="scientific">Prorocentrum cordatum</name>
    <dbReference type="NCBI Taxonomy" id="2364126"/>
    <lineage>
        <taxon>Eukaryota</taxon>
        <taxon>Sar</taxon>
        <taxon>Alveolata</taxon>
        <taxon>Dinophyceae</taxon>
        <taxon>Prorocentrales</taxon>
        <taxon>Prorocentraceae</taxon>
        <taxon>Prorocentrum</taxon>
    </lineage>
</organism>
<evidence type="ECO:0000313" key="2">
    <source>
        <dbReference type="Proteomes" id="UP001189429"/>
    </source>
</evidence>
<name>A0ABN9SZS2_9DINO</name>
<proteinExistence type="predicted"/>
<accession>A0ABN9SZS2</accession>